<evidence type="ECO:0000313" key="3">
    <source>
        <dbReference type="Proteomes" id="UP000693946"/>
    </source>
</evidence>
<evidence type="ECO:0000256" key="1">
    <source>
        <dbReference type="SAM" id="MobiDB-lite"/>
    </source>
</evidence>
<feature type="compositionally biased region" description="Basic and acidic residues" evidence="1">
    <location>
        <begin position="1"/>
        <end position="17"/>
    </location>
</feature>
<name>A0AAV6QII3_SOLSE</name>
<dbReference type="Proteomes" id="UP000693946">
    <property type="component" value="Linkage Group LG5"/>
</dbReference>
<protein>
    <submittedName>
        <fullName evidence="2">Uncharacterized protein</fullName>
    </submittedName>
</protein>
<dbReference type="AlphaFoldDB" id="A0AAV6QII3"/>
<comment type="caution">
    <text evidence="2">The sequence shown here is derived from an EMBL/GenBank/DDBJ whole genome shotgun (WGS) entry which is preliminary data.</text>
</comment>
<evidence type="ECO:0000313" key="2">
    <source>
        <dbReference type="EMBL" id="KAG7490968.1"/>
    </source>
</evidence>
<keyword evidence="3" id="KW-1185">Reference proteome</keyword>
<organism evidence="2 3">
    <name type="scientific">Solea senegalensis</name>
    <name type="common">Senegalese sole</name>
    <dbReference type="NCBI Taxonomy" id="28829"/>
    <lineage>
        <taxon>Eukaryota</taxon>
        <taxon>Metazoa</taxon>
        <taxon>Chordata</taxon>
        <taxon>Craniata</taxon>
        <taxon>Vertebrata</taxon>
        <taxon>Euteleostomi</taxon>
        <taxon>Actinopterygii</taxon>
        <taxon>Neopterygii</taxon>
        <taxon>Teleostei</taxon>
        <taxon>Neoteleostei</taxon>
        <taxon>Acanthomorphata</taxon>
        <taxon>Carangaria</taxon>
        <taxon>Pleuronectiformes</taxon>
        <taxon>Pleuronectoidei</taxon>
        <taxon>Soleidae</taxon>
        <taxon>Solea</taxon>
    </lineage>
</organism>
<accession>A0AAV6QII3</accession>
<gene>
    <name evidence="2" type="ORF">JOB18_046069</name>
</gene>
<reference evidence="2 3" key="1">
    <citation type="journal article" date="2021" name="Sci. Rep.">
        <title>Chromosome anchoring in Senegalese sole (Solea senegalensis) reveals sex-associated markers and genome rearrangements in flatfish.</title>
        <authorList>
            <person name="Guerrero-Cozar I."/>
            <person name="Gomez-Garrido J."/>
            <person name="Berbel C."/>
            <person name="Martinez-Blanch J.F."/>
            <person name="Alioto T."/>
            <person name="Claros M.G."/>
            <person name="Gagnaire P.A."/>
            <person name="Manchado M."/>
        </authorList>
    </citation>
    <scope>NUCLEOTIDE SEQUENCE [LARGE SCALE GENOMIC DNA]</scope>
    <source>
        <strain evidence="2">Sse05_10M</strain>
    </source>
</reference>
<feature type="region of interest" description="Disordered" evidence="1">
    <location>
        <begin position="1"/>
        <end position="55"/>
    </location>
</feature>
<proteinExistence type="predicted"/>
<dbReference type="EMBL" id="JAGKHQ010000017">
    <property type="protein sequence ID" value="KAG7490968.1"/>
    <property type="molecule type" value="Genomic_DNA"/>
</dbReference>
<sequence length="111" mass="12514">MEWEEKEPVKSNMDKHTNTMRSELLGPQLKHQESLLESQSAKQSPFPGAAGKFGGSIQATLEDGRIEALEREAQHVHNTKEMKTMHQLTLTLSRTLGEEDVRVDERGGEDE</sequence>